<evidence type="ECO:0000313" key="2">
    <source>
        <dbReference type="EMBL" id="QHT90535.1"/>
    </source>
</evidence>
<dbReference type="CDD" id="cd02947">
    <property type="entry name" value="TRX_family"/>
    <property type="match status" value="1"/>
</dbReference>
<sequence length="132" mass="15122">MLDIIYGIENLEAFKQLLETNPGLLFIKFSADWCVPCKKIKEHTDAWFARMPDNVQVVIVDIDENFEVYAFLKNKKMIAGIPTILAYNQGNLNYPFDESVSSSDKNMVDKFFNKCLGIAVNDGVTFPLYLRK</sequence>
<name>A0A6C0IDL1_9ZZZZ</name>
<dbReference type="InterPro" id="IPR036249">
    <property type="entry name" value="Thioredoxin-like_sf"/>
</dbReference>
<dbReference type="InterPro" id="IPR017937">
    <property type="entry name" value="Thioredoxin_CS"/>
</dbReference>
<dbReference type="PANTHER" id="PTHR10438:SF468">
    <property type="entry name" value="THIOREDOXIN-1-RELATED"/>
    <property type="match status" value="1"/>
</dbReference>
<proteinExistence type="predicted"/>
<dbReference type="PROSITE" id="PS51352">
    <property type="entry name" value="THIOREDOXIN_2"/>
    <property type="match status" value="1"/>
</dbReference>
<dbReference type="AlphaFoldDB" id="A0A6C0IDL1"/>
<dbReference type="Gene3D" id="3.40.30.10">
    <property type="entry name" value="Glutaredoxin"/>
    <property type="match status" value="1"/>
</dbReference>
<dbReference type="Pfam" id="PF00085">
    <property type="entry name" value="Thioredoxin"/>
    <property type="match status" value="1"/>
</dbReference>
<evidence type="ECO:0000259" key="1">
    <source>
        <dbReference type="PROSITE" id="PS51352"/>
    </source>
</evidence>
<dbReference type="EMBL" id="MN740154">
    <property type="protein sequence ID" value="QHT90535.1"/>
    <property type="molecule type" value="Genomic_DNA"/>
</dbReference>
<feature type="domain" description="Thioredoxin" evidence="1">
    <location>
        <begin position="1"/>
        <end position="117"/>
    </location>
</feature>
<dbReference type="InterPro" id="IPR013766">
    <property type="entry name" value="Thioredoxin_domain"/>
</dbReference>
<accession>A0A6C0IDL1</accession>
<dbReference type="InterPro" id="IPR050620">
    <property type="entry name" value="Thioredoxin_H-type-like"/>
</dbReference>
<reference evidence="2" key="1">
    <citation type="journal article" date="2020" name="Nature">
        <title>Giant virus diversity and host interactions through global metagenomics.</title>
        <authorList>
            <person name="Schulz F."/>
            <person name="Roux S."/>
            <person name="Paez-Espino D."/>
            <person name="Jungbluth S."/>
            <person name="Walsh D.A."/>
            <person name="Denef V.J."/>
            <person name="McMahon K.D."/>
            <person name="Konstantinidis K.T."/>
            <person name="Eloe-Fadrosh E.A."/>
            <person name="Kyrpides N.C."/>
            <person name="Woyke T."/>
        </authorList>
    </citation>
    <scope>NUCLEOTIDE SEQUENCE</scope>
    <source>
        <strain evidence="2">GVMAG-M-3300023184-68</strain>
    </source>
</reference>
<dbReference type="SUPFAM" id="SSF52833">
    <property type="entry name" value="Thioredoxin-like"/>
    <property type="match status" value="1"/>
</dbReference>
<dbReference type="PANTHER" id="PTHR10438">
    <property type="entry name" value="THIOREDOXIN"/>
    <property type="match status" value="1"/>
</dbReference>
<organism evidence="2">
    <name type="scientific">viral metagenome</name>
    <dbReference type="NCBI Taxonomy" id="1070528"/>
    <lineage>
        <taxon>unclassified sequences</taxon>
        <taxon>metagenomes</taxon>
        <taxon>organismal metagenomes</taxon>
    </lineage>
</organism>
<protein>
    <recommendedName>
        <fullName evidence="1">Thioredoxin domain-containing protein</fullName>
    </recommendedName>
</protein>
<dbReference type="PROSITE" id="PS00194">
    <property type="entry name" value="THIOREDOXIN_1"/>
    <property type="match status" value="1"/>
</dbReference>